<evidence type="ECO:0000313" key="7">
    <source>
        <dbReference type="EMBL" id="MSU09621.1"/>
    </source>
</evidence>
<feature type="transmembrane region" description="Helical" evidence="5">
    <location>
        <begin position="316"/>
        <end position="335"/>
    </location>
</feature>
<feature type="transmembrane region" description="Helical" evidence="5">
    <location>
        <begin position="59"/>
        <end position="76"/>
    </location>
</feature>
<keyword evidence="2 5" id="KW-0812">Transmembrane</keyword>
<feature type="transmembrane region" description="Helical" evidence="5">
    <location>
        <begin position="116"/>
        <end position="140"/>
    </location>
</feature>
<keyword evidence="8" id="KW-1185">Reference proteome</keyword>
<evidence type="ECO:0000259" key="6">
    <source>
        <dbReference type="Pfam" id="PF04932"/>
    </source>
</evidence>
<dbReference type="RefSeq" id="WP_154407790.1">
    <property type="nucleotide sequence ID" value="NZ_VUNR01000028.1"/>
</dbReference>
<accession>A0A6I2UKE9</accession>
<sequence length="388" mass="44716">MLNIDVSRCNAWILALFFFSQGLFIYVSAGEENHLRFILISIICLLSLLINGIKFTKKILIFFIVYLGIILLKFFMDSEGLLDDETVSAIRYLVEGCLICYLSTQDFSLKRLFRVFRLLAMIVCFEACMIVSNESLFLYYSMKQGWYMSFGYTLMPAVNVLFYGIFTQGLKSRLIDAIVYVPSVVLMCFYGNRGAILGHVILIITLVILWSSRKSLACKISIFAALVSIPSVVYYYLDDIFYNLFIFFEGATPYSISKYMSLFYGGEENFSSGRDDIYIYVLDAVAEHPFLGNYIGYLHWKTSYAHNIFLEVMGNYGIPVFVIFLIFLLYVFYDVLQNSTYFNKQCFLVLASCFIARGMLSEGHFFDNFLMLIFGLYLSGKFTERNCT</sequence>
<dbReference type="Proteomes" id="UP000433181">
    <property type="component" value="Unassembled WGS sequence"/>
</dbReference>
<proteinExistence type="predicted"/>
<dbReference type="EMBL" id="VUNR01000028">
    <property type="protein sequence ID" value="MSU09621.1"/>
    <property type="molecule type" value="Genomic_DNA"/>
</dbReference>
<keyword evidence="7" id="KW-0436">Ligase</keyword>
<dbReference type="GeneID" id="96779572"/>
<name>A0A6I2UKE9_9FIRM</name>
<evidence type="ECO:0000256" key="5">
    <source>
        <dbReference type="SAM" id="Phobius"/>
    </source>
</evidence>
<keyword evidence="4 5" id="KW-0472">Membrane</keyword>
<dbReference type="Pfam" id="PF04932">
    <property type="entry name" value="Wzy_C"/>
    <property type="match status" value="1"/>
</dbReference>
<feature type="transmembrane region" description="Helical" evidence="5">
    <location>
        <begin position="35"/>
        <end position="52"/>
    </location>
</feature>
<feature type="transmembrane region" description="Helical" evidence="5">
    <location>
        <begin position="196"/>
        <end position="213"/>
    </location>
</feature>
<keyword evidence="3 5" id="KW-1133">Transmembrane helix</keyword>
<evidence type="ECO:0000256" key="2">
    <source>
        <dbReference type="ARBA" id="ARBA00022692"/>
    </source>
</evidence>
<comment type="subcellular location">
    <subcellularLocation>
        <location evidence="1">Membrane</location>
        <topology evidence="1">Multi-pass membrane protein</topology>
    </subcellularLocation>
</comment>
<evidence type="ECO:0000256" key="1">
    <source>
        <dbReference type="ARBA" id="ARBA00004141"/>
    </source>
</evidence>
<feature type="transmembrane region" description="Helical" evidence="5">
    <location>
        <begin position="146"/>
        <end position="166"/>
    </location>
</feature>
<gene>
    <name evidence="7" type="ORF">FYJ84_11590</name>
</gene>
<dbReference type="InterPro" id="IPR007016">
    <property type="entry name" value="O-antigen_ligase-rel_domated"/>
</dbReference>
<evidence type="ECO:0000256" key="4">
    <source>
        <dbReference type="ARBA" id="ARBA00023136"/>
    </source>
</evidence>
<evidence type="ECO:0000313" key="8">
    <source>
        <dbReference type="Proteomes" id="UP000433181"/>
    </source>
</evidence>
<protein>
    <submittedName>
        <fullName evidence="7">O-antigen ligase family protein</fullName>
    </submittedName>
</protein>
<dbReference type="GO" id="GO:0016020">
    <property type="term" value="C:membrane"/>
    <property type="evidence" value="ECO:0007669"/>
    <property type="project" value="UniProtKB-SubCell"/>
</dbReference>
<dbReference type="AlphaFoldDB" id="A0A6I2UKE9"/>
<evidence type="ECO:0000256" key="3">
    <source>
        <dbReference type="ARBA" id="ARBA00022989"/>
    </source>
</evidence>
<reference evidence="7 8" key="1">
    <citation type="submission" date="2019-08" db="EMBL/GenBank/DDBJ databases">
        <title>In-depth cultivation of the pig gut microbiome towards novel bacterial diversity and tailored functional studies.</title>
        <authorList>
            <person name="Wylensek D."/>
            <person name="Hitch T.C.A."/>
            <person name="Clavel T."/>
        </authorList>
    </citation>
    <scope>NUCLEOTIDE SEQUENCE [LARGE SCALE GENOMIC DNA]</scope>
    <source>
        <strain evidence="7 8">WCA-693-APC-5D-A</strain>
    </source>
</reference>
<feature type="transmembrane region" description="Helical" evidence="5">
    <location>
        <begin position="220"/>
        <end position="237"/>
    </location>
</feature>
<organism evidence="7 8">
    <name type="scientific">Anaerovibrio slackiae</name>
    <dbReference type="NCBI Taxonomy" id="2652309"/>
    <lineage>
        <taxon>Bacteria</taxon>
        <taxon>Bacillati</taxon>
        <taxon>Bacillota</taxon>
        <taxon>Negativicutes</taxon>
        <taxon>Selenomonadales</taxon>
        <taxon>Selenomonadaceae</taxon>
        <taxon>Anaerovibrio</taxon>
    </lineage>
</organism>
<dbReference type="GO" id="GO:0016874">
    <property type="term" value="F:ligase activity"/>
    <property type="evidence" value="ECO:0007669"/>
    <property type="project" value="UniProtKB-KW"/>
</dbReference>
<feature type="domain" description="O-antigen ligase-related" evidence="6">
    <location>
        <begin position="181"/>
        <end position="325"/>
    </location>
</feature>
<comment type="caution">
    <text evidence="7">The sequence shown here is derived from an EMBL/GenBank/DDBJ whole genome shotgun (WGS) entry which is preliminary data.</text>
</comment>
<feature type="transmembrane region" description="Helical" evidence="5">
    <location>
        <begin position="12"/>
        <end position="29"/>
    </location>
</feature>